<dbReference type="InterPro" id="IPR032466">
    <property type="entry name" value="Metal_Hydrolase"/>
</dbReference>
<evidence type="ECO:0000256" key="2">
    <source>
        <dbReference type="ARBA" id="ARBA00006676"/>
    </source>
</evidence>
<dbReference type="KEGG" id="sna:Snas_4524"/>
<dbReference type="STRING" id="446470.Snas_4524"/>
<dbReference type="GO" id="GO:0005829">
    <property type="term" value="C:cytosol"/>
    <property type="evidence" value="ECO:0007669"/>
    <property type="project" value="TreeGrafter"/>
</dbReference>
<dbReference type="EC" id="3.5.4.4" evidence="3"/>
<dbReference type="PANTHER" id="PTHR11409:SF43">
    <property type="entry name" value="ADENOSINE DEAMINASE"/>
    <property type="match status" value="1"/>
</dbReference>
<name>D3Q5C0_STANL</name>
<comment type="similarity">
    <text evidence="2">Belongs to the metallo-dependent hydrolases superfamily. Adenosine and AMP deaminases family.</text>
</comment>
<accession>D3Q5C0</accession>
<dbReference type="GO" id="GO:0046103">
    <property type="term" value="P:inosine biosynthetic process"/>
    <property type="evidence" value="ECO:0007669"/>
    <property type="project" value="TreeGrafter"/>
</dbReference>
<feature type="domain" description="Adenosine deaminase" evidence="7">
    <location>
        <begin position="4"/>
        <end position="321"/>
    </location>
</feature>
<reference evidence="8 9" key="1">
    <citation type="journal article" date="2009" name="Stand. Genomic Sci.">
        <title>Complete genome sequence of Stackebrandtia nassauensis type strain (LLR-40K-21).</title>
        <authorList>
            <person name="Munk C."/>
            <person name="Lapidus A."/>
            <person name="Copeland A."/>
            <person name="Jando M."/>
            <person name="Mayilraj S."/>
            <person name="Glavina Del Rio T."/>
            <person name="Nolan M."/>
            <person name="Chen F."/>
            <person name="Lucas S."/>
            <person name="Tice H."/>
            <person name="Cheng J.F."/>
            <person name="Han C."/>
            <person name="Detter J.C."/>
            <person name="Bruce D."/>
            <person name="Goodwin L."/>
            <person name="Chain P."/>
            <person name="Pitluck S."/>
            <person name="Goker M."/>
            <person name="Ovchinikova G."/>
            <person name="Pati A."/>
            <person name="Ivanova N."/>
            <person name="Mavromatis K."/>
            <person name="Chen A."/>
            <person name="Palaniappan K."/>
            <person name="Land M."/>
            <person name="Hauser L."/>
            <person name="Chang Y.J."/>
            <person name="Jeffries C.D."/>
            <person name="Bristow J."/>
            <person name="Eisen J.A."/>
            <person name="Markowitz V."/>
            <person name="Hugenholtz P."/>
            <person name="Kyrpides N.C."/>
            <person name="Klenk H.P."/>
        </authorList>
    </citation>
    <scope>NUCLEOTIDE SEQUENCE [LARGE SCALE GENOMIC DNA]</scope>
    <source>
        <strain evidence="9">DSM 44728 / CIP 108903 / NRRL B-16338 / NBRC 102104 / LLR-40K-21</strain>
    </source>
</reference>
<dbReference type="SUPFAM" id="SSF51556">
    <property type="entry name" value="Metallo-dependent hydrolases"/>
    <property type="match status" value="1"/>
</dbReference>
<dbReference type="RefSeq" id="WP_013019740.1">
    <property type="nucleotide sequence ID" value="NC_013947.1"/>
</dbReference>
<dbReference type="Proteomes" id="UP000000844">
    <property type="component" value="Chromosome"/>
</dbReference>
<dbReference type="Gene3D" id="3.20.20.140">
    <property type="entry name" value="Metal-dependent hydrolases"/>
    <property type="match status" value="1"/>
</dbReference>
<dbReference type="HOGENOM" id="CLU_803888_0_0_11"/>
<sequence>MLLKADLHLHQEWSPRLDRVLARRHSRVPFDWKTWRETLTTQVPPGVARLQRLSRVFPAPAEADTDDAFVERVTDALEESAAAGSCYTELRFGHDTVMRPVFMPLFRQAEEKVAAKYPGFRAEAVASLLLWQEPERLDAAIAECRRAAAEGLAGVDLLNVPYSSEADWQTGRKVVDAATDAGLGVTVHAGEFSSANIAAVACMDGVTRIGHATHAPTDPWLLELLAARGITIEVCLTANLILGAVPTLADHPLRRFLDANIPVALGTDNPIQFGTTIDHEYTLASRLGLSESDLSRLTRNAIDAAFTTPDRKTALRADVDAAPASVLTPHVAATVESGDLCSPGV</sequence>
<dbReference type="GO" id="GO:0006154">
    <property type="term" value="P:adenosine catabolic process"/>
    <property type="evidence" value="ECO:0007669"/>
    <property type="project" value="TreeGrafter"/>
</dbReference>
<dbReference type="AlphaFoldDB" id="D3Q5C0"/>
<keyword evidence="9" id="KW-1185">Reference proteome</keyword>
<protein>
    <recommendedName>
        <fullName evidence="3">adenosine deaminase</fullName>
        <ecNumber evidence="3">3.5.4.4</ecNumber>
    </recommendedName>
</protein>
<evidence type="ECO:0000259" key="7">
    <source>
        <dbReference type="Pfam" id="PF00962"/>
    </source>
</evidence>
<dbReference type="GO" id="GO:0043103">
    <property type="term" value="P:hypoxanthine salvage"/>
    <property type="evidence" value="ECO:0007669"/>
    <property type="project" value="TreeGrafter"/>
</dbReference>
<evidence type="ECO:0000256" key="6">
    <source>
        <dbReference type="ARBA" id="ARBA00022833"/>
    </source>
</evidence>
<evidence type="ECO:0000313" key="8">
    <source>
        <dbReference type="EMBL" id="ADD44169.1"/>
    </source>
</evidence>
<dbReference type="InterPro" id="IPR001365">
    <property type="entry name" value="A_deaminase_dom"/>
</dbReference>
<keyword evidence="6" id="KW-0862">Zinc</keyword>
<proteinExistence type="inferred from homology"/>
<dbReference type="GO" id="GO:0004000">
    <property type="term" value="F:adenosine deaminase activity"/>
    <property type="evidence" value="ECO:0007669"/>
    <property type="project" value="UniProtKB-ARBA"/>
</dbReference>
<evidence type="ECO:0000256" key="4">
    <source>
        <dbReference type="ARBA" id="ARBA00022723"/>
    </source>
</evidence>
<dbReference type="PANTHER" id="PTHR11409">
    <property type="entry name" value="ADENOSINE DEAMINASE"/>
    <property type="match status" value="1"/>
</dbReference>
<evidence type="ECO:0000256" key="5">
    <source>
        <dbReference type="ARBA" id="ARBA00022801"/>
    </source>
</evidence>
<gene>
    <name evidence="8" type="ordered locus">Snas_4524</name>
</gene>
<organism evidence="8 9">
    <name type="scientific">Stackebrandtia nassauensis (strain DSM 44728 / CIP 108903 / NRRL B-16338 / NBRC 102104 / LLR-40K-21)</name>
    <dbReference type="NCBI Taxonomy" id="446470"/>
    <lineage>
        <taxon>Bacteria</taxon>
        <taxon>Bacillati</taxon>
        <taxon>Actinomycetota</taxon>
        <taxon>Actinomycetes</taxon>
        <taxon>Glycomycetales</taxon>
        <taxon>Glycomycetaceae</taxon>
        <taxon>Stackebrandtia</taxon>
    </lineage>
</organism>
<dbReference type="InterPro" id="IPR006330">
    <property type="entry name" value="Ado/ade_deaminase"/>
</dbReference>
<keyword evidence="5 8" id="KW-0378">Hydrolase</keyword>
<dbReference type="Pfam" id="PF00962">
    <property type="entry name" value="A_deaminase"/>
    <property type="match status" value="1"/>
</dbReference>
<keyword evidence="4" id="KW-0479">Metal-binding</keyword>
<dbReference type="eggNOG" id="COG1816">
    <property type="taxonomic scope" value="Bacteria"/>
</dbReference>
<evidence type="ECO:0000256" key="3">
    <source>
        <dbReference type="ARBA" id="ARBA00012784"/>
    </source>
</evidence>
<evidence type="ECO:0000313" key="9">
    <source>
        <dbReference type="Proteomes" id="UP000000844"/>
    </source>
</evidence>
<evidence type="ECO:0000256" key="1">
    <source>
        <dbReference type="ARBA" id="ARBA00001947"/>
    </source>
</evidence>
<comment type="cofactor">
    <cofactor evidence="1">
        <name>Zn(2+)</name>
        <dbReference type="ChEBI" id="CHEBI:29105"/>
    </cofactor>
</comment>
<dbReference type="EMBL" id="CP001778">
    <property type="protein sequence ID" value="ADD44169.1"/>
    <property type="molecule type" value="Genomic_DNA"/>
</dbReference>
<dbReference type="GO" id="GO:0046872">
    <property type="term" value="F:metal ion binding"/>
    <property type="evidence" value="ECO:0007669"/>
    <property type="project" value="UniProtKB-KW"/>
</dbReference>